<evidence type="ECO:0000256" key="3">
    <source>
        <dbReference type="ARBA" id="ARBA00023163"/>
    </source>
</evidence>
<keyword evidence="1" id="KW-0805">Transcription regulation</keyword>
<dbReference type="KEGG" id="nsm:JO391_00935"/>
<evidence type="ECO:0000259" key="4">
    <source>
        <dbReference type="PROSITE" id="PS51077"/>
    </source>
</evidence>
<evidence type="ECO:0000256" key="2">
    <source>
        <dbReference type="ARBA" id="ARBA00023125"/>
    </source>
</evidence>
<keyword evidence="2" id="KW-0238">DNA-binding</keyword>
<feature type="domain" description="IclR-ED" evidence="5">
    <location>
        <begin position="74"/>
        <end position="252"/>
    </location>
</feature>
<evidence type="ECO:0000259" key="5">
    <source>
        <dbReference type="PROSITE" id="PS51078"/>
    </source>
</evidence>
<dbReference type="Pfam" id="PF09339">
    <property type="entry name" value="HTH_IclR"/>
    <property type="match status" value="1"/>
</dbReference>
<dbReference type="Gene3D" id="1.10.10.10">
    <property type="entry name" value="Winged helix-like DNA-binding domain superfamily/Winged helix DNA-binding domain"/>
    <property type="match status" value="1"/>
</dbReference>
<evidence type="ECO:0000313" key="7">
    <source>
        <dbReference type="Proteomes" id="UP000826300"/>
    </source>
</evidence>
<dbReference type="AlphaFoldDB" id="A0A8G0ZWS1"/>
<reference evidence="6" key="1">
    <citation type="submission" date="2021-02" db="EMBL/GenBank/DDBJ databases">
        <title>Rhodobacter shimadae sp. nov., an aerobic anoxygenic phototrophic bacterium isolated from a hot spring.</title>
        <authorList>
            <person name="Muramatsu S."/>
            <person name="Haruta S."/>
            <person name="Hirose S."/>
            <person name="Hanada S."/>
        </authorList>
    </citation>
    <scope>NUCLEOTIDE SEQUENCE</scope>
    <source>
        <strain evidence="6">N10</strain>
    </source>
</reference>
<proteinExistence type="predicted"/>
<dbReference type="GO" id="GO:0045892">
    <property type="term" value="P:negative regulation of DNA-templated transcription"/>
    <property type="evidence" value="ECO:0007669"/>
    <property type="project" value="TreeGrafter"/>
</dbReference>
<keyword evidence="3" id="KW-0804">Transcription</keyword>
<dbReference type="InterPro" id="IPR036390">
    <property type="entry name" value="WH_DNA-bd_sf"/>
</dbReference>
<dbReference type="PANTHER" id="PTHR30136">
    <property type="entry name" value="HELIX-TURN-HELIX TRANSCRIPTIONAL REGULATOR, ICLR FAMILY"/>
    <property type="match status" value="1"/>
</dbReference>
<keyword evidence="7" id="KW-1185">Reference proteome</keyword>
<organism evidence="6 7">
    <name type="scientific">Neotabrizicola shimadae</name>
    <dbReference type="NCBI Taxonomy" id="2807096"/>
    <lineage>
        <taxon>Bacteria</taxon>
        <taxon>Pseudomonadati</taxon>
        <taxon>Pseudomonadota</taxon>
        <taxon>Alphaproteobacteria</taxon>
        <taxon>Rhodobacterales</taxon>
        <taxon>Paracoccaceae</taxon>
        <taxon>Neotabrizicola</taxon>
    </lineage>
</organism>
<dbReference type="SUPFAM" id="SSF46785">
    <property type="entry name" value="Winged helix' DNA-binding domain"/>
    <property type="match status" value="1"/>
</dbReference>
<dbReference type="EMBL" id="CP069370">
    <property type="protein sequence ID" value="QYZ70133.1"/>
    <property type="molecule type" value="Genomic_DNA"/>
</dbReference>
<dbReference type="PANTHER" id="PTHR30136:SF7">
    <property type="entry name" value="HTH-TYPE TRANSCRIPTIONAL REGULATOR KDGR-RELATED"/>
    <property type="match status" value="1"/>
</dbReference>
<sequence>MPEDTPPKYTAPALEKGLDILEHLSNFDSGLSQSEIARDLNRSVSEIFRMLVVLQARGYIAQDPATDRYVLTTLLFEIAHRTSLIRRLTTAATPLMRDLAHVINQSVHLAVLTDDSVLIAGQVDPPARHVMSVRLGTRVDVWRASSGRVMMAFAGAPELDEMFRRAPVPDGMTEAQIRTDLEAIRKRGHEIVDSFVIKGVVNISAPIIDHTGQAIAALTVPHIQRIQDSVSFADCCTKAIETAARLTRSLGGGVVGEGLPRAFSRS</sequence>
<dbReference type="InterPro" id="IPR029016">
    <property type="entry name" value="GAF-like_dom_sf"/>
</dbReference>
<name>A0A8G0ZWS1_9RHOB</name>
<dbReference type="SMART" id="SM00346">
    <property type="entry name" value="HTH_ICLR"/>
    <property type="match status" value="1"/>
</dbReference>
<dbReference type="Gene3D" id="3.30.450.40">
    <property type="match status" value="1"/>
</dbReference>
<evidence type="ECO:0000313" key="6">
    <source>
        <dbReference type="EMBL" id="QYZ70133.1"/>
    </source>
</evidence>
<dbReference type="InterPro" id="IPR036388">
    <property type="entry name" value="WH-like_DNA-bd_sf"/>
</dbReference>
<dbReference type="PROSITE" id="PS51077">
    <property type="entry name" value="HTH_ICLR"/>
    <property type="match status" value="1"/>
</dbReference>
<dbReference type="PROSITE" id="PS51078">
    <property type="entry name" value="ICLR_ED"/>
    <property type="match status" value="1"/>
</dbReference>
<protein>
    <submittedName>
        <fullName evidence="6">IclR family transcriptional regulator</fullName>
    </submittedName>
</protein>
<dbReference type="GO" id="GO:0003700">
    <property type="term" value="F:DNA-binding transcription factor activity"/>
    <property type="evidence" value="ECO:0007669"/>
    <property type="project" value="TreeGrafter"/>
</dbReference>
<dbReference type="InterPro" id="IPR014757">
    <property type="entry name" value="Tscrpt_reg_IclR_C"/>
</dbReference>
<dbReference type="InterPro" id="IPR050707">
    <property type="entry name" value="HTH_MetabolicPath_Reg"/>
</dbReference>
<evidence type="ECO:0000256" key="1">
    <source>
        <dbReference type="ARBA" id="ARBA00023015"/>
    </source>
</evidence>
<dbReference type="InterPro" id="IPR005471">
    <property type="entry name" value="Tscrpt_reg_IclR_N"/>
</dbReference>
<dbReference type="RefSeq" id="WP_220662349.1">
    <property type="nucleotide sequence ID" value="NZ_CP069370.1"/>
</dbReference>
<dbReference type="Pfam" id="PF01614">
    <property type="entry name" value="IclR_C"/>
    <property type="match status" value="1"/>
</dbReference>
<feature type="domain" description="HTH iclR-type" evidence="4">
    <location>
        <begin position="11"/>
        <end position="73"/>
    </location>
</feature>
<dbReference type="SUPFAM" id="SSF55781">
    <property type="entry name" value="GAF domain-like"/>
    <property type="match status" value="1"/>
</dbReference>
<dbReference type="GO" id="GO:0003677">
    <property type="term" value="F:DNA binding"/>
    <property type="evidence" value="ECO:0007669"/>
    <property type="project" value="UniProtKB-KW"/>
</dbReference>
<accession>A0A8G0ZWS1</accession>
<gene>
    <name evidence="6" type="ORF">JO391_00935</name>
</gene>
<dbReference type="Proteomes" id="UP000826300">
    <property type="component" value="Chromosome"/>
</dbReference>